<protein>
    <submittedName>
        <fullName evidence="4">Uncharacterized protein</fullName>
    </submittedName>
</protein>
<accession>A0A640KRN9</accession>
<feature type="compositionally biased region" description="Low complexity" evidence="1">
    <location>
        <begin position="133"/>
        <end position="142"/>
    </location>
</feature>
<comment type="caution">
    <text evidence="4">The sequence shown here is derived from an EMBL/GenBank/DDBJ whole genome shotgun (WGS) entry which is preliminary data.</text>
</comment>
<keyword evidence="5" id="KW-1185">Reference proteome</keyword>
<keyword evidence="2" id="KW-1133">Transmembrane helix</keyword>
<dbReference type="EMBL" id="BLBS01000054">
    <property type="protein sequence ID" value="GET92430.1"/>
    <property type="molecule type" value="Genomic_DNA"/>
</dbReference>
<feature type="signal peptide" evidence="3">
    <location>
        <begin position="1"/>
        <end position="26"/>
    </location>
</feature>
<name>A0A640KRN9_LEITA</name>
<keyword evidence="2" id="KW-0812">Transmembrane</keyword>
<proteinExistence type="predicted"/>
<sequence>MSCLLKLAPAAAIVVAAMTFPAAAQAVTTETPVPVNLRLNIITSVLILGVSLLLALTYAMWKIVPMIRSGELSFSKIEFDWRAELLNETPKKEKARRAAEKALREEEMASGFNPNKKEGSVQYAHTQPRVEVEVGSAVAASSQHNGQRYGKSDESVAVTVPRE</sequence>
<evidence type="ECO:0000256" key="3">
    <source>
        <dbReference type="SAM" id="SignalP"/>
    </source>
</evidence>
<keyword evidence="3" id="KW-0732">Signal</keyword>
<evidence type="ECO:0000313" key="5">
    <source>
        <dbReference type="Proteomes" id="UP000419144"/>
    </source>
</evidence>
<feature type="compositionally biased region" description="Basic and acidic residues" evidence="1">
    <location>
        <begin position="90"/>
        <end position="107"/>
    </location>
</feature>
<dbReference type="Proteomes" id="UP000419144">
    <property type="component" value="Unassembled WGS sequence"/>
</dbReference>
<organism evidence="4 5">
    <name type="scientific">Leishmania tarentolae</name>
    <name type="common">Sauroleishmania tarentolae</name>
    <dbReference type="NCBI Taxonomy" id="5689"/>
    <lineage>
        <taxon>Eukaryota</taxon>
        <taxon>Discoba</taxon>
        <taxon>Euglenozoa</taxon>
        <taxon>Kinetoplastea</taxon>
        <taxon>Metakinetoplastina</taxon>
        <taxon>Trypanosomatida</taxon>
        <taxon>Trypanosomatidae</taxon>
        <taxon>Leishmaniinae</taxon>
        <taxon>Leishmania</taxon>
        <taxon>lizard Leishmania</taxon>
    </lineage>
</organism>
<feature type="transmembrane region" description="Helical" evidence="2">
    <location>
        <begin position="42"/>
        <end position="61"/>
    </location>
</feature>
<evidence type="ECO:0000256" key="1">
    <source>
        <dbReference type="SAM" id="MobiDB-lite"/>
    </source>
</evidence>
<feature type="chain" id="PRO_5024999023" evidence="3">
    <location>
        <begin position="27"/>
        <end position="163"/>
    </location>
</feature>
<gene>
    <name evidence="4" type="ORF">LtaPh_3435600</name>
</gene>
<dbReference type="VEuPathDB" id="TriTrypDB:LtaPh_3435600"/>
<dbReference type="AlphaFoldDB" id="A0A640KRN9"/>
<dbReference type="OrthoDB" id="267870at2759"/>
<keyword evidence="2" id="KW-0472">Membrane</keyword>
<reference evidence="4" key="1">
    <citation type="submission" date="2019-11" db="EMBL/GenBank/DDBJ databases">
        <title>Leishmania tarentolae CDS.</title>
        <authorList>
            <person name="Goto Y."/>
            <person name="Yamagishi J."/>
        </authorList>
    </citation>
    <scope>NUCLEOTIDE SEQUENCE [LARGE SCALE GENOMIC DNA]</scope>
    <source>
        <strain evidence="4">Parrot Tar II</strain>
    </source>
</reference>
<evidence type="ECO:0000313" key="4">
    <source>
        <dbReference type="EMBL" id="GET92430.1"/>
    </source>
</evidence>
<evidence type="ECO:0000256" key="2">
    <source>
        <dbReference type="SAM" id="Phobius"/>
    </source>
</evidence>
<feature type="region of interest" description="Disordered" evidence="1">
    <location>
        <begin position="90"/>
        <end position="163"/>
    </location>
</feature>